<organism evidence="2 3">
    <name type="scientific">Desulforamulus hydrothermalis Lam5 = DSM 18033</name>
    <dbReference type="NCBI Taxonomy" id="1121428"/>
    <lineage>
        <taxon>Bacteria</taxon>
        <taxon>Bacillati</taxon>
        <taxon>Bacillota</taxon>
        <taxon>Clostridia</taxon>
        <taxon>Eubacteriales</taxon>
        <taxon>Peptococcaceae</taxon>
        <taxon>Desulforamulus</taxon>
    </lineage>
</organism>
<protein>
    <submittedName>
        <fullName evidence="2">YheO domain protein</fullName>
    </submittedName>
</protein>
<reference evidence="2 3" key="1">
    <citation type="journal article" date="2013" name="Genome Announc.">
        <title>Genome Sequence of the Sulfate-Reducing Bacterium Desulfotomaculum hydrothermale Lam5(T).</title>
        <authorList>
            <person name="Amin O."/>
            <person name="Fardeau M.L."/>
            <person name="Valette O."/>
            <person name="Hirschler-Rea A."/>
            <person name="Barbe V."/>
            <person name="Medigue C."/>
            <person name="Vacherie B."/>
            <person name="Ollivier B."/>
            <person name="Bertin P.N."/>
            <person name="Dolla A."/>
        </authorList>
    </citation>
    <scope>NUCLEOTIDE SEQUENCE [LARGE SCALE GENOMIC DNA]</scope>
    <source>
        <strain evidence="3">Lam5 / DSM 18033</strain>
    </source>
</reference>
<accession>K8E0L7</accession>
<dbReference type="Pfam" id="PF08348">
    <property type="entry name" value="PAS_6"/>
    <property type="match status" value="1"/>
</dbReference>
<evidence type="ECO:0000259" key="1">
    <source>
        <dbReference type="Pfam" id="PF08348"/>
    </source>
</evidence>
<proteinExistence type="predicted"/>
<dbReference type="PANTHER" id="PTHR35568:SF1">
    <property type="entry name" value="TRANSCRIPTIONAL REGULATOR DAUR"/>
    <property type="match status" value="1"/>
</dbReference>
<sequence length="184" mass="20565">MQQDFHPIIKSYLPVVEGLGRSLGRHCEVVLHDVSHAEASIIAIANGHVTGRSVGSPATDLLMEYLHSDQQVDSIINYLTTTRDGRKLKSSTMLIRDENNRVIGALCLNIDLTHLDVTKKLLEELSYVETDQSPESFPENVGDFLNVMVQKALDLVDKPTALLSKEEKVKIVWIKTKFSALRVQ</sequence>
<dbReference type="InterPro" id="IPR013559">
    <property type="entry name" value="YheO"/>
</dbReference>
<dbReference type="eggNOG" id="COG2964">
    <property type="taxonomic scope" value="Bacteria"/>
</dbReference>
<dbReference type="EMBL" id="CAOS01000013">
    <property type="protein sequence ID" value="CCO09030.1"/>
    <property type="molecule type" value="Genomic_DNA"/>
</dbReference>
<keyword evidence="3" id="KW-1185">Reference proteome</keyword>
<feature type="domain" description="YheO-like" evidence="1">
    <location>
        <begin position="9"/>
        <end position="119"/>
    </location>
</feature>
<comment type="caution">
    <text evidence="2">The sequence shown here is derived from an EMBL/GenBank/DDBJ whole genome shotgun (WGS) entry which is preliminary data.</text>
</comment>
<evidence type="ECO:0000313" key="2">
    <source>
        <dbReference type="EMBL" id="CCO09030.1"/>
    </source>
</evidence>
<dbReference type="AlphaFoldDB" id="K8E0L7"/>
<evidence type="ECO:0000313" key="3">
    <source>
        <dbReference type="Proteomes" id="UP000009315"/>
    </source>
</evidence>
<dbReference type="PANTHER" id="PTHR35568">
    <property type="entry name" value="TRANSCRIPTIONAL REGULATOR DAUR"/>
    <property type="match status" value="1"/>
</dbReference>
<name>K8E0L7_9FIRM</name>
<gene>
    <name evidence="2" type="ORF">DESHY_60202</name>
</gene>
<dbReference type="InterPro" id="IPR039446">
    <property type="entry name" value="DauR-like"/>
</dbReference>
<dbReference type="RefSeq" id="WP_008412777.1">
    <property type="nucleotide sequence ID" value="NZ_CAOS01000013.1"/>
</dbReference>
<dbReference type="Proteomes" id="UP000009315">
    <property type="component" value="Unassembled WGS sequence"/>
</dbReference>